<feature type="compositionally biased region" description="Polar residues" evidence="1">
    <location>
        <begin position="116"/>
        <end position="134"/>
    </location>
</feature>
<comment type="caution">
    <text evidence="2">The sequence shown here is derived from an EMBL/GenBank/DDBJ whole genome shotgun (WGS) entry which is preliminary data.</text>
</comment>
<sequence>MRQFGSMSNTTESFSKESSSDRVTKLQYSRVLAEQEISRVISKAKDVKTDNAWPKKTKVMTPSALKKTINKILYKAHFTGGTSHQTESVKSLESSPSVSSKFSKFTLGPPHKRSAPIQTVSGEEVNGLTSDSESDSSFDLITFDWSDTDSGTTNTITPPATTEDVELTPNSDQILDNSSSDSLSECVPKKKNSNNAFYRLENIEIESGGRHSEVNLTLPSINRIKNVEQNSLPQSVTTPAPSKPLSSSPSAPASLVVHSLSTQQVNNNNNNVKLELARRALCQKYRIQLKLMVSHSTLTTKVTKSGTNPLISQIEDAINNFEYLTRLRVHRKNREHLKWLMSSSLAPLIEGTPVFTKTRWNLNSTLN</sequence>
<gene>
    <name evidence="2" type="ORF">CROQUDRAFT_93734</name>
</gene>
<evidence type="ECO:0000313" key="3">
    <source>
        <dbReference type="Proteomes" id="UP000886653"/>
    </source>
</evidence>
<feature type="region of interest" description="Disordered" evidence="1">
    <location>
        <begin position="1"/>
        <end position="25"/>
    </location>
</feature>
<feature type="compositionally biased region" description="Polar residues" evidence="1">
    <location>
        <begin position="1"/>
        <end position="13"/>
    </location>
</feature>
<dbReference type="EMBL" id="MU167275">
    <property type="protein sequence ID" value="KAG0145485.1"/>
    <property type="molecule type" value="Genomic_DNA"/>
</dbReference>
<dbReference type="Proteomes" id="UP000886653">
    <property type="component" value="Unassembled WGS sequence"/>
</dbReference>
<evidence type="ECO:0000256" key="1">
    <source>
        <dbReference type="SAM" id="MobiDB-lite"/>
    </source>
</evidence>
<feature type="region of interest" description="Disordered" evidence="1">
    <location>
        <begin position="229"/>
        <end position="254"/>
    </location>
</feature>
<protein>
    <submittedName>
        <fullName evidence="2">Uncharacterized protein</fullName>
    </submittedName>
</protein>
<organism evidence="2 3">
    <name type="scientific">Cronartium quercuum f. sp. fusiforme G11</name>
    <dbReference type="NCBI Taxonomy" id="708437"/>
    <lineage>
        <taxon>Eukaryota</taxon>
        <taxon>Fungi</taxon>
        <taxon>Dikarya</taxon>
        <taxon>Basidiomycota</taxon>
        <taxon>Pucciniomycotina</taxon>
        <taxon>Pucciniomycetes</taxon>
        <taxon>Pucciniales</taxon>
        <taxon>Coleosporiaceae</taxon>
        <taxon>Cronartium</taxon>
    </lineage>
</organism>
<name>A0A9P6NES6_9BASI</name>
<proteinExistence type="predicted"/>
<keyword evidence="3" id="KW-1185">Reference proteome</keyword>
<feature type="region of interest" description="Disordered" evidence="1">
    <location>
        <begin position="99"/>
        <end position="134"/>
    </location>
</feature>
<feature type="compositionally biased region" description="Basic and acidic residues" evidence="1">
    <location>
        <begin position="14"/>
        <end position="24"/>
    </location>
</feature>
<dbReference type="AlphaFoldDB" id="A0A9P6NES6"/>
<feature type="compositionally biased region" description="Low complexity" evidence="1">
    <location>
        <begin position="239"/>
        <end position="254"/>
    </location>
</feature>
<accession>A0A9P6NES6</accession>
<feature type="compositionally biased region" description="Polar residues" evidence="1">
    <location>
        <begin position="229"/>
        <end position="238"/>
    </location>
</feature>
<evidence type="ECO:0000313" key="2">
    <source>
        <dbReference type="EMBL" id="KAG0145485.1"/>
    </source>
</evidence>
<reference evidence="2" key="1">
    <citation type="submission" date="2013-11" db="EMBL/GenBank/DDBJ databases">
        <title>Genome sequence of the fusiform rust pathogen reveals effectors for host alternation and coevolution with pine.</title>
        <authorList>
            <consortium name="DOE Joint Genome Institute"/>
            <person name="Smith K."/>
            <person name="Pendleton A."/>
            <person name="Kubisiak T."/>
            <person name="Anderson C."/>
            <person name="Salamov A."/>
            <person name="Aerts A."/>
            <person name="Riley R."/>
            <person name="Clum A."/>
            <person name="Lindquist E."/>
            <person name="Ence D."/>
            <person name="Campbell M."/>
            <person name="Kronenberg Z."/>
            <person name="Feau N."/>
            <person name="Dhillon B."/>
            <person name="Hamelin R."/>
            <person name="Burleigh J."/>
            <person name="Smith J."/>
            <person name="Yandell M."/>
            <person name="Nelson C."/>
            <person name="Grigoriev I."/>
            <person name="Davis J."/>
        </authorList>
    </citation>
    <scope>NUCLEOTIDE SEQUENCE</scope>
    <source>
        <strain evidence="2">G11</strain>
    </source>
</reference>